<dbReference type="SUPFAM" id="SSF53474">
    <property type="entry name" value="alpha/beta-Hydrolases"/>
    <property type="match status" value="1"/>
</dbReference>
<keyword evidence="2" id="KW-0645">Protease</keyword>
<evidence type="ECO:0000256" key="1">
    <source>
        <dbReference type="ARBA" id="ARBA00022645"/>
    </source>
</evidence>
<evidence type="ECO:0000256" key="3">
    <source>
        <dbReference type="ARBA" id="ARBA00022729"/>
    </source>
</evidence>
<sequence length="485" mass="52903">MSTSHKKQITRLSLATLLIGIVTLLSFSSWENASSKNALYNLAGKAAFTTTTVAKQLQAGNLRINYTATAGYLKVGGNNAHTAQMFYTAYTSGKQNRPITFVFNGGPGSSSIWLHMGSFGPVRAVGGKAGYKDNADTWLTFTDLVFIDPVGTGYSRPEDGTDVRRFYGYQADIHSVGQFIKQFLTQNNRQQSKLFLAGESYGAARAVGLAGYLKDSLNISTKGLTLISPALDYKLISFRKNNDTPYPYYLSAYAATAQYHKRLSPQLQSLSQQQLAAQVNRFAFGIYQAALADQAALPIAVIDSLSLYTGLDTTVIKRLNGRITDTQFTRLLFASAQKTTGTYDSRDTAFAGATDPSEKKMRDIFPQAFAAFNKEVLGYENKLPYLATVATPNWNYGKAVTNGFLDVTPELKKLIAADSNLQVQIVSGNYDLATPAASVDKLVASLGAAGSKVVVNRYNAGHMVYTDDAANHQWRKDTETFYTKP</sequence>
<dbReference type="EMBL" id="JBHUON010000011">
    <property type="protein sequence ID" value="MFD2865184.1"/>
    <property type="molecule type" value="Genomic_DNA"/>
</dbReference>
<gene>
    <name evidence="7" type="ORF">ACFSYC_10845</name>
</gene>
<evidence type="ECO:0000256" key="6">
    <source>
        <dbReference type="SAM" id="Phobius"/>
    </source>
</evidence>
<keyword evidence="4" id="KW-0378">Hydrolase</keyword>
<feature type="transmembrane region" description="Helical" evidence="6">
    <location>
        <begin position="12"/>
        <end position="30"/>
    </location>
</feature>
<proteinExistence type="predicted"/>
<dbReference type="InterPro" id="IPR029058">
    <property type="entry name" value="AB_hydrolase_fold"/>
</dbReference>
<dbReference type="Pfam" id="PF00450">
    <property type="entry name" value="Peptidase_S10"/>
    <property type="match status" value="1"/>
</dbReference>
<keyword evidence="8" id="KW-1185">Reference proteome</keyword>
<keyword evidence="5" id="KW-0325">Glycoprotein</keyword>
<keyword evidence="6" id="KW-0812">Transmembrane</keyword>
<keyword evidence="1" id="KW-0121">Carboxypeptidase</keyword>
<dbReference type="Gene3D" id="3.40.50.1820">
    <property type="entry name" value="alpha/beta hydrolase"/>
    <property type="match status" value="1"/>
</dbReference>
<dbReference type="InterPro" id="IPR001563">
    <property type="entry name" value="Peptidase_S10"/>
</dbReference>
<protein>
    <submittedName>
        <fullName evidence="7">Serine aminopeptidase domain-containing protein</fullName>
    </submittedName>
</protein>
<evidence type="ECO:0000256" key="2">
    <source>
        <dbReference type="ARBA" id="ARBA00022670"/>
    </source>
</evidence>
<evidence type="ECO:0000313" key="8">
    <source>
        <dbReference type="Proteomes" id="UP001597601"/>
    </source>
</evidence>
<keyword evidence="3" id="KW-0732">Signal</keyword>
<dbReference type="PANTHER" id="PTHR11802:SF3">
    <property type="entry name" value="RETINOID-INDUCIBLE SERINE CARBOXYPEPTIDASE"/>
    <property type="match status" value="1"/>
</dbReference>
<evidence type="ECO:0000313" key="7">
    <source>
        <dbReference type="EMBL" id="MFD2865184.1"/>
    </source>
</evidence>
<reference evidence="8" key="1">
    <citation type="journal article" date="2019" name="Int. J. Syst. Evol. Microbiol.">
        <title>The Global Catalogue of Microorganisms (GCM) 10K type strain sequencing project: providing services to taxonomists for standard genome sequencing and annotation.</title>
        <authorList>
            <consortium name="The Broad Institute Genomics Platform"/>
            <consortium name="The Broad Institute Genome Sequencing Center for Infectious Disease"/>
            <person name="Wu L."/>
            <person name="Ma J."/>
        </authorList>
    </citation>
    <scope>NUCLEOTIDE SEQUENCE [LARGE SCALE GENOMIC DNA]</scope>
    <source>
        <strain evidence="8">KCTC 52232</strain>
    </source>
</reference>
<organism evidence="7 8">
    <name type="scientific">Mucilaginibacter antarcticus</name>
    <dbReference type="NCBI Taxonomy" id="1855725"/>
    <lineage>
        <taxon>Bacteria</taxon>
        <taxon>Pseudomonadati</taxon>
        <taxon>Bacteroidota</taxon>
        <taxon>Sphingobacteriia</taxon>
        <taxon>Sphingobacteriales</taxon>
        <taxon>Sphingobacteriaceae</taxon>
        <taxon>Mucilaginibacter</taxon>
    </lineage>
</organism>
<keyword evidence="7" id="KW-0031">Aminopeptidase</keyword>
<dbReference type="PANTHER" id="PTHR11802">
    <property type="entry name" value="SERINE PROTEASE FAMILY S10 SERINE CARBOXYPEPTIDASE"/>
    <property type="match status" value="1"/>
</dbReference>
<evidence type="ECO:0000256" key="5">
    <source>
        <dbReference type="ARBA" id="ARBA00023180"/>
    </source>
</evidence>
<dbReference type="RefSeq" id="WP_377127044.1">
    <property type="nucleotide sequence ID" value="NZ_JBHUHN010000001.1"/>
</dbReference>
<name>A0ABW5XRU4_9SPHI</name>
<keyword evidence="6" id="KW-0472">Membrane</keyword>
<evidence type="ECO:0000256" key="4">
    <source>
        <dbReference type="ARBA" id="ARBA00022801"/>
    </source>
</evidence>
<keyword evidence="6" id="KW-1133">Transmembrane helix</keyword>
<dbReference type="Proteomes" id="UP001597601">
    <property type="component" value="Unassembled WGS sequence"/>
</dbReference>
<accession>A0ABW5XRU4</accession>
<comment type="caution">
    <text evidence="7">The sequence shown here is derived from an EMBL/GenBank/DDBJ whole genome shotgun (WGS) entry which is preliminary data.</text>
</comment>
<dbReference type="GO" id="GO:0004177">
    <property type="term" value="F:aminopeptidase activity"/>
    <property type="evidence" value="ECO:0007669"/>
    <property type="project" value="UniProtKB-KW"/>
</dbReference>